<evidence type="ECO:0000313" key="5">
    <source>
        <dbReference type="Proteomes" id="UP000269265"/>
    </source>
</evidence>
<dbReference type="InterPro" id="IPR002110">
    <property type="entry name" value="Ankyrin_rpt"/>
</dbReference>
<feature type="chain" id="PRO_5019083819" evidence="3">
    <location>
        <begin position="28"/>
        <end position="119"/>
    </location>
</feature>
<evidence type="ECO:0000256" key="2">
    <source>
        <dbReference type="PROSITE-ProRule" id="PRU00023"/>
    </source>
</evidence>
<evidence type="ECO:0000313" key="4">
    <source>
        <dbReference type="EMBL" id="RRS02997.1"/>
    </source>
</evidence>
<organism evidence="4 5">
    <name type="scientific">Aquabacterium soli</name>
    <dbReference type="NCBI Taxonomy" id="2493092"/>
    <lineage>
        <taxon>Bacteria</taxon>
        <taxon>Pseudomonadati</taxon>
        <taxon>Pseudomonadota</taxon>
        <taxon>Betaproteobacteria</taxon>
        <taxon>Burkholderiales</taxon>
        <taxon>Aquabacterium</taxon>
    </lineage>
</organism>
<keyword evidence="3" id="KW-0732">Signal</keyword>
<feature type="repeat" description="ANK" evidence="2">
    <location>
        <begin position="62"/>
        <end position="94"/>
    </location>
</feature>
<dbReference type="PANTHER" id="PTHR24161:SF85">
    <property type="entry name" value="PALMITOYLTRANSFERASE HIP14"/>
    <property type="match status" value="1"/>
</dbReference>
<gene>
    <name evidence="4" type="ORF">EIP75_17810</name>
</gene>
<comment type="caution">
    <text evidence="4">The sequence shown here is derived from an EMBL/GenBank/DDBJ whole genome shotgun (WGS) entry which is preliminary data.</text>
</comment>
<dbReference type="SUPFAM" id="SSF48403">
    <property type="entry name" value="Ankyrin repeat"/>
    <property type="match status" value="1"/>
</dbReference>
<dbReference type="AlphaFoldDB" id="A0A426V7S7"/>
<dbReference type="OrthoDB" id="671583at2"/>
<evidence type="ECO:0000256" key="3">
    <source>
        <dbReference type="SAM" id="SignalP"/>
    </source>
</evidence>
<dbReference type="InterPro" id="IPR036770">
    <property type="entry name" value="Ankyrin_rpt-contain_sf"/>
</dbReference>
<dbReference type="PROSITE" id="PS50297">
    <property type="entry name" value="ANK_REP_REGION"/>
    <property type="match status" value="1"/>
</dbReference>
<feature type="signal peptide" evidence="3">
    <location>
        <begin position="1"/>
        <end position="27"/>
    </location>
</feature>
<protein>
    <submittedName>
        <fullName evidence="4">Ankyrin repeat domain-containing protein</fullName>
    </submittedName>
</protein>
<name>A0A426V7S7_9BURK</name>
<dbReference type="RefSeq" id="WP_125244633.1">
    <property type="nucleotide sequence ID" value="NZ_RSED01000016.1"/>
</dbReference>
<reference evidence="4 5" key="1">
    <citation type="submission" date="2018-12" db="EMBL/GenBank/DDBJ databases">
        <title>The whole draft genome of Aquabacterium sp. SJQ9.</title>
        <authorList>
            <person name="Sun L."/>
            <person name="Gao X."/>
            <person name="Chen W."/>
            <person name="Huang K."/>
        </authorList>
    </citation>
    <scope>NUCLEOTIDE SEQUENCE [LARGE SCALE GENOMIC DNA]</scope>
    <source>
        <strain evidence="4 5">SJQ9</strain>
    </source>
</reference>
<dbReference type="Gene3D" id="1.25.40.20">
    <property type="entry name" value="Ankyrin repeat-containing domain"/>
    <property type="match status" value="1"/>
</dbReference>
<dbReference type="PANTHER" id="PTHR24161">
    <property type="entry name" value="ANK_REP_REGION DOMAIN-CONTAINING PROTEIN-RELATED"/>
    <property type="match status" value="1"/>
</dbReference>
<dbReference type="Proteomes" id="UP000269265">
    <property type="component" value="Unassembled WGS sequence"/>
</dbReference>
<sequence>MMKNLKSLFLNVSFCMATVAAAGAVQAQTTRSPIVQAAGSGQMTAVVALLDQGVSPDARDSDGVTPLMAAAAGGHFQLVQTLMIRGAHKELTDAKGRTAYDYAVDKKAIDVIGLLRDGS</sequence>
<dbReference type="Pfam" id="PF12796">
    <property type="entry name" value="Ank_2"/>
    <property type="match status" value="1"/>
</dbReference>
<keyword evidence="2" id="KW-0040">ANK repeat</keyword>
<dbReference type="PROSITE" id="PS50088">
    <property type="entry name" value="ANK_REPEAT"/>
    <property type="match status" value="1"/>
</dbReference>
<keyword evidence="5" id="KW-1185">Reference proteome</keyword>
<proteinExistence type="predicted"/>
<evidence type="ECO:0000256" key="1">
    <source>
        <dbReference type="ARBA" id="ARBA00022737"/>
    </source>
</evidence>
<dbReference type="EMBL" id="RSED01000016">
    <property type="protein sequence ID" value="RRS02997.1"/>
    <property type="molecule type" value="Genomic_DNA"/>
</dbReference>
<keyword evidence="1" id="KW-0677">Repeat</keyword>
<accession>A0A426V7S7</accession>
<dbReference type="SMART" id="SM00248">
    <property type="entry name" value="ANK"/>
    <property type="match status" value="2"/>
</dbReference>